<dbReference type="AlphaFoldDB" id="X1TZ78"/>
<proteinExistence type="predicted"/>
<accession>X1TZ78</accession>
<name>X1TZ78_9ZZZZ</name>
<dbReference type="EMBL" id="BARW01024855">
    <property type="protein sequence ID" value="GAI96676.1"/>
    <property type="molecule type" value="Genomic_DNA"/>
</dbReference>
<organism evidence="1">
    <name type="scientific">marine sediment metagenome</name>
    <dbReference type="NCBI Taxonomy" id="412755"/>
    <lineage>
        <taxon>unclassified sequences</taxon>
        <taxon>metagenomes</taxon>
        <taxon>ecological metagenomes</taxon>
    </lineage>
</organism>
<reference evidence="1" key="1">
    <citation type="journal article" date="2014" name="Front. Microbiol.">
        <title>High frequency of phylogenetically diverse reductive dehalogenase-homologous genes in deep subseafloor sedimentary metagenomes.</title>
        <authorList>
            <person name="Kawai M."/>
            <person name="Futagami T."/>
            <person name="Toyoda A."/>
            <person name="Takaki Y."/>
            <person name="Nishi S."/>
            <person name="Hori S."/>
            <person name="Arai W."/>
            <person name="Tsubouchi T."/>
            <person name="Morono Y."/>
            <person name="Uchiyama I."/>
            <person name="Ito T."/>
            <person name="Fujiyama A."/>
            <person name="Inagaki F."/>
            <person name="Takami H."/>
        </authorList>
    </citation>
    <scope>NUCLEOTIDE SEQUENCE</scope>
    <source>
        <strain evidence="1">Expedition CK06-06</strain>
    </source>
</reference>
<sequence>MIMRMYCRYCKIIFEVQTFEQIQQVQSEDCYITRIGVKHELRREGDVNA</sequence>
<gene>
    <name evidence="1" type="ORF">S12H4_40884</name>
</gene>
<comment type="caution">
    <text evidence="1">The sequence shown here is derived from an EMBL/GenBank/DDBJ whole genome shotgun (WGS) entry which is preliminary data.</text>
</comment>
<evidence type="ECO:0000313" key="1">
    <source>
        <dbReference type="EMBL" id="GAI96676.1"/>
    </source>
</evidence>
<protein>
    <submittedName>
        <fullName evidence="1">Uncharacterized protein</fullName>
    </submittedName>
</protein>